<proteinExistence type="predicted"/>
<accession>A0A2P2PUA7</accession>
<reference evidence="1" key="1">
    <citation type="submission" date="2018-02" db="EMBL/GenBank/DDBJ databases">
        <title>Rhizophora mucronata_Transcriptome.</title>
        <authorList>
            <person name="Meera S.P."/>
            <person name="Sreeshan A."/>
            <person name="Augustine A."/>
        </authorList>
    </citation>
    <scope>NUCLEOTIDE SEQUENCE</scope>
    <source>
        <tissue evidence="1">Leaf</tissue>
    </source>
</reference>
<dbReference type="AlphaFoldDB" id="A0A2P2PUA7"/>
<protein>
    <submittedName>
        <fullName evidence="1">Uncharacterized protein</fullName>
    </submittedName>
</protein>
<evidence type="ECO:0000313" key="1">
    <source>
        <dbReference type="EMBL" id="MBX58328.1"/>
    </source>
</evidence>
<dbReference type="EMBL" id="GGEC01077844">
    <property type="protein sequence ID" value="MBX58328.1"/>
    <property type="molecule type" value="Transcribed_RNA"/>
</dbReference>
<sequence>MRQMEMCLRFQPERKY</sequence>
<name>A0A2P2PUA7_RHIMU</name>
<organism evidence="1">
    <name type="scientific">Rhizophora mucronata</name>
    <name type="common">Asiatic mangrove</name>
    <dbReference type="NCBI Taxonomy" id="61149"/>
    <lineage>
        <taxon>Eukaryota</taxon>
        <taxon>Viridiplantae</taxon>
        <taxon>Streptophyta</taxon>
        <taxon>Embryophyta</taxon>
        <taxon>Tracheophyta</taxon>
        <taxon>Spermatophyta</taxon>
        <taxon>Magnoliopsida</taxon>
        <taxon>eudicotyledons</taxon>
        <taxon>Gunneridae</taxon>
        <taxon>Pentapetalae</taxon>
        <taxon>rosids</taxon>
        <taxon>fabids</taxon>
        <taxon>Malpighiales</taxon>
        <taxon>Rhizophoraceae</taxon>
        <taxon>Rhizophora</taxon>
    </lineage>
</organism>